<dbReference type="GO" id="GO:0051301">
    <property type="term" value="P:cell division"/>
    <property type="evidence" value="ECO:0007669"/>
    <property type="project" value="UniProtKB-KW"/>
</dbReference>
<evidence type="ECO:0000256" key="4">
    <source>
        <dbReference type="ARBA" id="ARBA00023306"/>
    </source>
</evidence>
<gene>
    <name evidence="9" type="ORF">LSAT_V11C400206840</name>
</gene>
<feature type="domain" description="Cyclin-like" evidence="7">
    <location>
        <begin position="81"/>
        <end position="175"/>
    </location>
</feature>
<dbReference type="PROSITE" id="PS00292">
    <property type="entry name" value="CYCLINS"/>
    <property type="match status" value="1"/>
</dbReference>
<evidence type="ECO:0008006" key="11">
    <source>
        <dbReference type="Google" id="ProtNLM"/>
    </source>
</evidence>
<dbReference type="Proteomes" id="UP000235145">
    <property type="component" value="Unassembled WGS sequence"/>
</dbReference>
<evidence type="ECO:0000313" key="10">
    <source>
        <dbReference type="Proteomes" id="UP000235145"/>
    </source>
</evidence>
<feature type="region of interest" description="Disordered" evidence="6">
    <location>
        <begin position="320"/>
        <end position="347"/>
    </location>
</feature>
<dbReference type="Pfam" id="PF00134">
    <property type="entry name" value="Cyclin_N"/>
    <property type="match status" value="1"/>
</dbReference>
<dbReference type="GO" id="GO:0000307">
    <property type="term" value="C:cyclin-dependent protein kinase holoenzyme complex"/>
    <property type="evidence" value="ECO:0000318"/>
    <property type="project" value="GO_Central"/>
</dbReference>
<evidence type="ECO:0000256" key="6">
    <source>
        <dbReference type="SAM" id="MobiDB-lite"/>
    </source>
</evidence>
<dbReference type="FunFam" id="1.10.472.10:FF:000060">
    <property type="entry name" value="D6-type cyclin"/>
    <property type="match status" value="1"/>
</dbReference>
<dbReference type="Pfam" id="PF02984">
    <property type="entry name" value="Cyclin_C"/>
    <property type="match status" value="1"/>
</dbReference>
<dbReference type="PANTHER" id="PTHR10177">
    <property type="entry name" value="CYCLINS"/>
    <property type="match status" value="1"/>
</dbReference>
<feature type="domain" description="Cyclin C-terminal" evidence="8">
    <location>
        <begin position="184"/>
        <end position="319"/>
    </location>
</feature>
<dbReference type="GO" id="GO:0016538">
    <property type="term" value="F:cyclin-dependent protein serine/threonine kinase regulator activity"/>
    <property type="evidence" value="ECO:0000318"/>
    <property type="project" value="GO_Central"/>
</dbReference>
<dbReference type="CDD" id="cd20544">
    <property type="entry name" value="CYCLIN_AtCycD-like_rpt2"/>
    <property type="match status" value="1"/>
</dbReference>
<evidence type="ECO:0000259" key="7">
    <source>
        <dbReference type="SMART" id="SM00385"/>
    </source>
</evidence>
<comment type="similarity">
    <text evidence="1">Belongs to the cyclin family. Cyclin D subfamily.</text>
</comment>
<dbReference type="GO" id="GO:0005737">
    <property type="term" value="C:cytoplasm"/>
    <property type="evidence" value="ECO:0000318"/>
    <property type="project" value="GO_Central"/>
</dbReference>
<keyword evidence="4" id="KW-0131">Cell cycle</keyword>
<evidence type="ECO:0000256" key="2">
    <source>
        <dbReference type="ARBA" id="ARBA00022618"/>
    </source>
</evidence>
<dbReference type="SMART" id="SM00385">
    <property type="entry name" value="CYCLIN"/>
    <property type="match status" value="1"/>
</dbReference>
<dbReference type="InterPro" id="IPR039361">
    <property type="entry name" value="Cyclin"/>
</dbReference>
<evidence type="ECO:0000256" key="1">
    <source>
        <dbReference type="ARBA" id="ARBA00009065"/>
    </source>
</evidence>
<dbReference type="InterPro" id="IPR036915">
    <property type="entry name" value="Cyclin-like_sf"/>
</dbReference>
<dbReference type="GO" id="GO:0000082">
    <property type="term" value="P:G1/S transition of mitotic cell cycle"/>
    <property type="evidence" value="ECO:0000318"/>
    <property type="project" value="GO_Central"/>
</dbReference>
<dbReference type="SUPFAM" id="SSF47954">
    <property type="entry name" value="Cyclin-like"/>
    <property type="match status" value="2"/>
</dbReference>
<keyword evidence="3 5" id="KW-0195">Cyclin</keyword>
<dbReference type="InterPro" id="IPR006671">
    <property type="entry name" value="Cyclin_N"/>
</dbReference>
<evidence type="ECO:0000313" key="9">
    <source>
        <dbReference type="EMBL" id="KAJ0209421.1"/>
    </source>
</evidence>
<accession>A0A9R1XE23</accession>
<reference evidence="9 10" key="1">
    <citation type="journal article" date="2017" name="Nat. Commun.">
        <title>Genome assembly with in vitro proximity ligation data and whole-genome triplication in lettuce.</title>
        <authorList>
            <person name="Reyes-Chin-Wo S."/>
            <person name="Wang Z."/>
            <person name="Yang X."/>
            <person name="Kozik A."/>
            <person name="Arikit S."/>
            <person name="Song C."/>
            <person name="Xia L."/>
            <person name="Froenicke L."/>
            <person name="Lavelle D.O."/>
            <person name="Truco M.J."/>
            <person name="Xia R."/>
            <person name="Zhu S."/>
            <person name="Xu C."/>
            <person name="Xu H."/>
            <person name="Xu X."/>
            <person name="Cox K."/>
            <person name="Korf I."/>
            <person name="Meyers B.C."/>
            <person name="Michelmore R.W."/>
        </authorList>
    </citation>
    <scope>NUCLEOTIDE SEQUENCE [LARGE SCALE GENOMIC DNA]</scope>
    <source>
        <strain evidence="10">cv. Salinas</strain>
        <tissue evidence="9">Seedlings</tissue>
    </source>
</reference>
<protein>
    <recommendedName>
        <fullName evidence="11">Cyclin N-terminal domain-containing protein</fullName>
    </recommendedName>
</protein>
<dbReference type="CDD" id="cd20543">
    <property type="entry name" value="CYCLIN_AtCycD-like_rpt1"/>
    <property type="match status" value="1"/>
</dbReference>
<dbReference type="AlphaFoldDB" id="A0A9R1XE23"/>
<dbReference type="SMART" id="SM01332">
    <property type="entry name" value="Cyclin_C"/>
    <property type="match status" value="1"/>
</dbReference>
<sequence>MMSLLDSLYCEEKHQWEDDEEEPVLGSYSCVDNHPQHTLLGHDLYWEDQELSSLISKESDECFDNNRHTTPSANHRREAVEWMLGVVSHYSFTALTAVLAVNYLDRFFDRFGGLESEKKQQQQPWMTQLAAVSCLSLAAKVEETHVPLLLDLQMEGSKYVFEAKTIQKMEILILSTLEWKMNPVTPLSFLDYITRRLGLKSYLSSEFLKRCECLLLCFLPGNHFITFLATFDGRFRSYLPSVIATATMVHVIHSVEPCIGNEYESQLLGILGINKEDVEECWKKIQEITCSRNGGRHFNKRKFGAVPGSPDAVMDLSFSSDESWSVENPSVPSSPEGGAKKSRKGEA</sequence>
<keyword evidence="10" id="KW-1185">Reference proteome</keyword>
<dbReference type="InterPro" id="IPR013763">
    <property type="entry name" value="Cyclin-like_dom"/>
</dbReference>
<proteinExistence type="inferred from homology"/>
<evidence type="ECO:0000256" key="5">
    <source>
        <dbReference type="RuleBase" id="RU000383"/>
    </source>
</evidence>
<evidence type="ECO:0000259" key="8">
    <source>
        <dbReference type="SMART" id="SM01332"/>
    </source>
</evidence>
<comment type="caution">
    <text evidence="9">The sequence shown here is derived from an EMBL/GenBank/DDBJ whole genome shotgun (WGS) entry which is preliminary data.</text>
</comment>
<dbReference type="GO" id="GO:0005634">
    <property type="term" value="C:nucleus"/>
    <property type="evidence" value="ECO:0000318"/>
    <property type="project" value="GO_Central"/>
</dbReference>
<evidence type="ECO:0000256" key="3">
    <source>
        <dbReference type="ARBA" id="ARBA00023127"/>
    </source>
</evidence>
<keyword evidence="2" id="KW-0132">Cell division</keyword>
<dbReference type="Gene3D" id="1.10.472.10">
    <property type="entry name" value="Cyclin-like"/>
    <property type="match status" value="2"/>
</dbReference>
<feature type="compositionally biased region" description="Low complexity" evidence="6">
    <location>
        <begin position="322"/>
        <end position="336"/>
    </location>
</feature>
<dbReference type="InterPro" id="IPR048258">
    <property type="entry name" value="Cyclins_cyclin-box"/>
</dbReference>
<dbReference type="InterPro" id="IPR004367">
    <property type="entry name" value="Cyclin_C-dom"/>
</dbReference>
<dbReference type="EMBL" id="NBSK02000004">
    <property type="protein sequence ID" value="KAJ0209421.1"/>
    <property type="molecule type" value="Genomic_DNA"/>
</dbReference>
<name>A0A9R1XE23_LACSA</name>
<organism evidence="9 10">
    <name type="scientific">Lactuca sativa</name>
    <name type="common">Garden lettuce</name>
    <dbReference type="NCBI Taxonomy" id="4236"/>
    <lineage>
        <taxon>Eukaryota</taxon>
        <taxon>Viridiplantae</taxon>
        <taxon>Streptophyta</taxon>
        <taxon>Embryophyta</taxon>
        <taxon>Tracheophyta</taxon>
        <taxon>Spermatophyta</taxon>
        <taxon>Magnoliopsida</taxon>
        <taxon>eudicotyledons</taxon>
        <taxon>Gunneridae</taxon>
        <taxon>Pentapetalae</taxon>
        <taxon>asterids</taxon>
        <taxon>campanulids</taxon>
        <taxon>Asterales</taxon>
        <taxon>Asteraceae</taxon>
        <taxon>Cichorioideae</taxon>
        <taxon>Cichorieae</taxon>
        <taxon>Lactucinae</taxon>
        <taxon>Lactuca</taxon>
    </lineage>
</organism>